<dbReference type="HOGENOM" id="CLU_1238957_0_0_6"/>
<dbReference type="RefSeq" id="WP_011783334.1">
    <property type="nucleotide sequence ID" value="NC_008738.1"/>
</dbReference>
<dbReference type="Proteomes" id="UP000000998">
    <property type="component" value="Plasmid pMAQU01"/>
</dbReference>
<dbReference type="AlphaFoldDB" id="A1U7Q0"/>
<sequence>MTAITHLSKVTLLELLARMQVRRVQIISSCTQSKTRHPESALTWTDFEKGSAWVTKREAEIETISARNLYCGRQHKRVCEIIAENPSIQFDFKIASAGYGLIDADQPIASYDATFSGLPKAEIARRSIILGLPQAFRDAVERTGADLTLVLLGQDYLDACAVSTPLLAPCPTLLIGNAACRLTIDGCNLFQIPVEDTDCQTLGAGQVWVKAEIANQIIRAIAA</sequence>
<accession>A1U7Q0</accession>
<dbReference type="OrthoDB" id="6637990at2"/>
<dbReference type="KEGG" id="maq:Maqu_4167"/>
<dbReference type="eggNOG" id="COG0343">
    <property type="taxonomic scope" value="Bacteria"/>
</dbReference>
<gene>
    <name evidence="1" type="ordered locus">Maqu_4167</name>
</gene>
<reference evidence="2" key="1">
    <citation type="journal article" date="2011" name="Appl. Environ. Microbiol.">
        <title>Genomic potential of Marinobacter aquaeolei, a biogeochemical 'opportunitroph'.</title>
        <authorList>
            <person name="Singer E."/>
            <person name="Webb E.A."/>
            <person name="Nelson W.C."/>
            <person name="Heidelberg J.F."/>
            <person name="Ivanova N."/>
            <person name="Pati A."/>
            <person name="Edwards K.J."/>
        </authorList>
    </citation>
    <scope>NUCLEOTIDE SEQUENCE [LARGE SCALE GENOMIC DNA]</scope>
    <source>
        <strain evidence="2">ATCC 700491 / DSM 11845 / VT8</strain>
    </source>
</reference>
<geneLocation type="plasmid" evidence="1 2">
    <name>pMAQU01</name>
</geneLocation>
<name>A1U7Q0_MARN8</name>
<proteinExistence type="predicted"/>
<protein>
    <submittedName>
        <fullName evidence="1">Uncharacterized protein</fullName>
    </submittedName>
</protein>
<dbReference type="EMBL" id="CP000515">
    <property type="protein sequence ID" value="ABM21019.1"/>
    <property type="molecule type" value="Genomic_DNA"/>
</dbReference>
<evidence type="ECO:0000313" key="2">
    <source>
        <dbReference type="Proteomes" id="UP000000998"/>
    </source>
</evidence>
<evidence type="ECO:0000313" key="1">
    <source>
        <dbReference type="EMBL" id="ABM21019.1"/>
    </source>
</evidence>
<keyword evidence="1" id="KW-0614">Plasmid</keyword>
<organism evidence="1 2">
    <name type="scientific">Marinobacter nauticus (strain ATCC 700491 / DSM 11845 / VT8)</name>
    <name type="common">Marinobacter aquaeolei</name>
    <dbReference type="NCBI Taxonomy" id="351348"/>
    <lineage>
        <taxon>Bacteria</taxon>
        <taxon>Pseudomonadati</taxon>
        <taxon>Pseudomonadota</taxon>
        <taxon>Gammaproteobacteria</taxon>
        <taxon>Pseudomonadales</taxon>
        <taxon>Marinobacteraceae</taxon>
        <taxon>Marinobacter</taxon>
    </lineage>
</organism>